<feature type="region of interest" description="Disordered" evidence="1">
    <location>
        <begin position="40"/>
        <end position="67"/>
    </location>
</feature>
<feature type="compositionally biased region" description="Low complexity" evidence="1">
    <location>
        <begin position="167"/>
        <end position="186"/>
    </location>
</feature>
<feature type="compositionally biased region" description="Low complexity" evidence="1">
    <location>
        <begin position="101"/>
        <end position="118"/>
    </location>
</feature>
<evidence type="ECO:0000256" key="2">
    <source>
        <dbReference type="SAM" id="SignalP"/>
    </source>
</evidence>
<feature type="compositionally biased region" description="Low complexity" evidence="1">
    <location>
        <begin position="48"/>
        <end position="67"/>
    </location>
</feature>
<accession>G4N7Z4</accession>
<feature type="region of interest" description="Disordered" evidence="1">
    <location>
        <begin position="167"/>
        <end position="218"/>
    </location>
</feature>
<evidence type="ECO:0000313" key="4">
    <source>
        <dbReference type="Proteomes" id="UP000009058"/>
    </source>
</evidence>
<dbReference type="RefSeq" id="XP_003716415.1">
    <property type="nucleotide sequence ID" value="XM_003716367.1"/>
</dbReference>
<dbReference type="OMA" id="MPQDKTT"/>
<dbReference type="Proteomes" id="UP000009058">
    <property type="component" value="Chromosome 4"/>
</dbReference>
<proteinExistence type="predicted"/>
<sequence>MFGKRTLLLLPLVATFISAVPVQIQANGAVIAARSSTMSAAVMPQDKTTTPDPTAAGTTATAPGTAPVPVAGQTPAVPAANGAPTTTATTGAVLGAGTNMTIPSTNTSTNPATTGSGPATKPPSIVGSQGEQIKANISEGVKNMTDKIKEKFNDFMALMGGLFSSSSASTVATPATPAAPSTSTNPSSPPATPAKPATPATSSTSAVPVTAGASTSPY</sequence>
<reference key="2">
    <citation type="submission" date="2011-05" db="EMBL/GenBank/DDBJ databases">
        <title>The Genome Sequence of Magnaporthe oryzae 70-15.</title>
        <authorList>
            <consortium name="The Broad Institute Genome Sequencing Platform"/>
            <person name="Ma L.-J."/>
            <person name="Dead R."/>
            <person name="Young S.K."/>
            <person name="Zeng Q."/>
            <person name="Gargeya S."/>
            <person name="Fitzgerald M."/>
            <person name="Haas B."/>
            <person name="Abouelleil A."/>
            <person name="Alvarado L."/>
            <person name="Arachchi H.M."/>
            <person name="Berlin A."/>
            <person name="Brown A."/>
            <person name="Chapman S.B."/>
            <person name="Chen Z."/>
            <person name="Dunbar C."/>
            <person name="Freedman E."/>
            <person name="Gearin G."/>
            <person name="Gellesch M."/>
            <person name="Goldberg J."/>
            <person name="Griggs A."/>
            <person name="Gujja S."/>
            <person name="Heiman D."/>
            <person name="Howarth C."/>
            <person name="Larson L."/>
            <person name="Lui A."/>
            <person name="MacDonald P.J.P."/>
            <person name="Mehta T."/>
            <person name="Montmayeur A."/>
            <person name="Murphy C."/>
            <person name="Neiman D."/>
            <person name="Pearson M."/>
            <person name="Priest M."/>
            <person name="Roberts A."/>
            <person name="Saif S."/>
            <person name="Shea T."/>
            <person name="Shenoy N."/>
            <person name="Sisk P."/>
            <person name="Stolte C."/>
            <person name="Sykes S."/>
            <person name="Yandava C."/>
            <person name="Wortman J."/>
            <person name="Nusbaum C."/>
            <person name="Birren B."/>
        </authorList>
    </citation>
    <scope>NUCLEOTIDE SEQUENCE</scope>
    <source>
        <strain>70-15</strain>
    </source>
</reference>
<keyword evidence="4" id="KW-1185">Reference proteome</keyword>
<evidence type="ECO:0000313" key="3">
    <source>
        <dbReference type="EMBL" id="EHA50096.1"/>
    </source>
</evidence>
<dbReference type="OrthoDB" id="5243696at2759"/>
<dbReference type="VEuPathDB" id="FungiDB:MGG_03505"/>
<gene>
    <name evidence="3" type="ORF">MGG_03505</name>
</gene>
<dbReference type="GeneID" id="2676435"/>
<dbReference type="KEGG" id="mgr:MGG_03505"/>
<feature type="compositionally biased region" description="Low complexity" evidence="1">
    <location>
        <begin position="194"/>
        <end position="218"/>
    </location>
</feature>
<keyword evidence="2" id="KW-0732">Signal</keyword>
<feature type="signal peptide" evidence="2">
    <location>
        <begin position="1"/>
        <end position="19"/>
    </location>
</feature>
<dbReference type="HOGENOM" id="CLU_1267121_0_0_1"/>
<name>G4N7Z4_PYRO7</name>
<dbReference type="AlphaFoldDB" id="G4N7Z4"/>
<organism evidence="3 4">
    <name type="scientific">Pyricularia oryzae (strain 70-15 / ATCC MYA-4617 / FGSC 8958)</name>
    <name type="common">Rice blast fungus</name>
    <name type="synonym">Magnaporthe oryzae</name>
    <dbReference type="NCBI Taxonomy" id="242507"/>
    <lineage>
        <taxon>Eukaryota</taxon>
        <taxon>Fungi</taxon>
        <taxon>Dikarya</taxon>
        <taxon>Ascomycota</taxon>
        <taxon>Pezizomycotina</taxon>
        <taxon>Sordariomycetes</taxon>
        <taxon>Sordariomycetidae</taxon>
        <taxon>Magnaporthales</taxon>
        <taxon>Pyriculariaceae</taxon>
        <taxon>Pyricularia</taxon>
    </lineage>
</organism>
<reference evidence="3 4" key="1">
    <citation type="journal article" date="2005" name="Nature">
        <title>The genome sequence of the rice blast fungus Magnaporthe grisea.</title>
        <authorList>
            <person name="Dean R.A."/>
            <person name="Talbot N.J."/>
            <person name="Ebbole D.J."/>
            <person name="Farman M.L."/>
            <person name="Mitchell T.K."/>
            <person name="Orbach M.J."/>
            <person name="Thon M."/>
            <person name="Kulkarni R."/>
            <person name="Xu J.R."/>
            <person name="Pan H."/>
            <person name="Read N.D."/>
            <person name="Lee Y.H."/>
            <person name="Carbone I."/>
            <person name="Brown D."/>
            <person name="Oh Y.Y."/>
            <person name="Donofrio N."/>
            <person name="Jeong J.S."/>
            <person name="Soanes D.M."/>
            <person name="Djonovic S."/>
            <person name="Kolomiets E."/>
            <person name="Rehmeyer C."/>
            <person name="Li W."/>
            <person name="Harding M."/>
            <person name="Kim S."/>
            <person name="Lebrun M.H."/>
            <person name="Bohnert H."/>
            <person name="Coughlan S."/>
            <person name="Butler J."/>
            <person name="Calvo S."/>
            <person name="Ma L.J."/>
            <person name="Nicol R."/>
            <person name="Purcell S."/>
            <person name="Nusbaum C."/>
            <person name="Galagan J.E."/>
            <person name="Birren B.W."/>
        </authorList>
    </citation>
    <scope>NUCLEOTIDE SEQUENCE [LARGE SCALE GENOMIC DNA]</scope>
    <source>
        <strain evidence="4">70-15 / ATCC MYA-4617 / FGSC 8958</strain>
    </source>
</reference>
<dbReference type="InParanoid" id="G4N7Z4"/>
<dbReference type="EMBL" id="CM001234">
    <property type="protein sequence ID" value="EHA50096.1"/>
    <property type="molecule type" value="Genomic_DNA"/>
</dbReference>
<evidence type="ECO:0000256" key="1">
    <source>
        <dbReference type="SAM" id="MobiDB-lite"/>
    </source>
</evidence>
<feature type="region of interest" description="Disordered" evidence="1">
    <location>
        <begin position="101"/>
        <end position="128"/>
    </location>
</feature>
<feature type="chain" id="PRO_5003465907" evidence="2">
    <location>
        <begin position="20"/>
        <end position="218"/>
    </location>
</feature>
<protein>
    <submittedName>
        <fullName evidence="3">Uncharacterized protein</fullName>
    </submittedName>
</protein>